<dbReference type="SMART" id="SM00460">
    <property type="entry name" value="TGc"/>
    <property type="match status" value="1"/>
</dbReference>
<dbReference type="PANTHER" id="PTHR33490">
    <property type="entry name" value="BLR5614 PROTEIN-RELATED"/>
    <property type="match status" value="1"/>
</dbReference>
<dbReference type="InterPro" id="IPR002931">
    <property type="entry name" value="Transglutaminase-like"/>
</dbReference>
<dbReference type="Pfam" id="PF08379">
    <property type="entry name" value="Bact_transglu_N"/>
    <property type="match status" value="1"/>
</dbReference>
<gene>
    <name evidence="2" type="ORF">DSCO28_33000</name>
</gene>
<sequence>MRYRITHKTAYRYSEPASLSQNELILKPRMTATQTVGPCRLEIVPQPQYLSERIDFFGNTVQGFMVQHPHSELAMTAFSEMEILPQGSPPPESTPPWEQVARQLTAHTGSNELDAYQFVFASPLVAVGAAVREYARISFPPHRPVLAGAMDLMGRIFTGFTYDKTATTVDTGVDQVLADRKGVCQDFAHLAISGLRSLGLAARYVSGYLETLPPPGKPKLVGADASHAWLSLFVPGFGWVDLDPTNNLIPGERHITLAWGRDYGDVTPVKGVVMGGGVHALSVMVDVAAQT</sequence>
<reference evidence="2 3" key="1">
    <citation type="submission" date="2019-11" db="EMBL/GenBank/DDBJ databases">
        <title>Comparative genomics of hydrocarbon-degrading Desulfosarcina strains.</title>
        <authorList>
            <person name="Watanabe M."/>
            <person name="Kojima H."/>
            <person name="Fukui M."/>
        </authorList>
    </citation>
    <scope>NUCLEOTIDE SEQUENCE [LARGE SCALE GENOMIC DNA]</scope>
    <source>
        <strain evidence="2 3">28bB2T</strain>
    </source>
</reference>
<accession>A0A5K7ZMG4</accession>
<dbReference type="EMBL" id="AP021876">
    <property type="protein sequence ID" value="BBO82734.1"/>
    <property type="molecule type" value="Genomic_DNA"/>
</dbReference>
<organism evidence="2 3">
    <name type="scientific">Desulfosarcina ovata subsp. sediminis</name>
    <dbReference type="NCBI Taxonomy" id="885957"/>
    <lineage>
        <taxon>Bacteria</taxon>
        <taxon>Pseudomonadati</taxon>
        <taxon>Thermodesulfobacteriota</taxon>
        <taxon>Desulfobacteria</taxon>
        <taxon>Desulfobacterales</taxon>
        <taxon>Desulfosarcinaceae</taxon>
        <taxon>Desulfosarcina</taxon>
    </lineage>
</organism>
<evidence type="ECO:0000313" key="2">
    <source>
        <dbReference type="EMBL" id="BBO82734.1"/>
    </source>
</evidence>
<dbReference type="SUPFAM" id="SSF54001">
    <property type="entry name" value="Cysteine proteinases"/>
    <property type="match status" value="1"/>
</dbReference>
<evidence type="ECO:0000313" key="3">
    <source>
        <dbReference type="Proteomes" id="UP000425960"/>
    </source>
</evidence>
<protein>
    <submittedName>
        <fullName evidence="2">Transglutaminase</fullName>
    </submittedName>
</protein>
<dbReference type="Proteomes" id="UP000425960">
    <property type="component" value="Chromosome"/>
</dbReference>
<name>A0A5K7ZMG4_9BACT</name>
<proteinExistence type="predicted"/>
<evidence type="ECO:0000259" key="1">
    <source>
        <dbReference type="SMART" id="SM00460"/>
    </source>
</evidence>
<dbReference type="KEGG" id="dov:DSCO28_33000"/>
<dbReference type="InterPro" id="IPR038765">
    <property type="entry name" value="Papain-like_cys_pep_sf"/>
</dbReference>
<dbReference type="RefSeq" id="WP_155323108.1">
    <property type="nucleotide sequence ID" value="NZ_AP021876.1"/>
</dbReference>
<dbReference type="PANTHER" id="PTHR33490:SF7">
    <property type="entry name" value="BLR2979 PROTEIN"/>
    <property type="match status" value="1"/>
</dbReference>
<dbReference type="AlphaFoldDB" id="A0A5K7ZMG4"/>
<feature type="domain" description="Transglutaminase-like" evidence="1">
    <location>
        <begin position="176"/>
        <end position="246"/>
    </location>
</feature>
<dbReference type="Gene3D" id="3.10.620.30">
    <property type="match status" value="1"/>
</dbReference>
<dbReference type="Pfam" id="PF01841">
    <property type="entry name" value="Transglut_core"/>
    <property type="match status" value="1"/>
</dbReference>
<dbReference type="InterPro" id="IPR013589">
    <property type="entry name" value="Bac_transglu_N"/>
</dbReference>